<organism evidence="3 4">
    <name type="scientific">Porphyromonas gingivicanis</name>
    <dbReference type="NCBI Taxonomy" id="266762"/>
    <lineage>
        <taxon>Bacteria</taxon>
        <taxon>Pseudomonadati</taxon>
        <taxon>Bacteroidota</taxon>
        <taxon>Bacteroidia</taxon>
        <taxon>Bacteroidales</taxon>
        <taxon>Porphyromonadaceae</taxon>
        <taxon>Porphyromonas</taxon>
    </lineage>
</organism>
<dbReference type="GO" id="GO:0005507">
    <property type="term" value="F:copper ion binding"/>
    <property type="evidence" value="ECO:0007669"/>
    <property type="project" value="TreeGrafter"/>
</dbReference>
<accession>A0A0A2GAB9</accession>
<dbReference type="FunFam" id="3.20.20.380:FF:000001">
    <property type="entry name" value="Copper homeostasis protein CutC"/>
    <property type="match status" value="1"/>
</dbReference>
<dbReference type="InterPro" id="IPR036822">
    <property type="entry name" value="CutC-like_dom_sf"/>
</dbReference>
<dbReference type="AlphaFoldDB" id="A0A0A2GAB9"/>
<gene>
    <name evidence="2" type="primary">cutC</name>
    <name evidence="3" type="ORF">HQ36_07375</name>
</gene>
<comment type="subcellular location">
    <subcellularLocation>
        <location evidence="2">Cytoplasm</location>
    </subcellularLocation>
</comment>
<dbReference type="EMBL" id="JQZW01000013">
    <property type="protein sequence ID" value="KGN97369.1"/>
    <property type="molecule type" value="Genomic_DNA"/>
</dbReference>
<keyword evidence="2" id="KW-0963">Cytoplasm</keyword>
<evidence type="ECO:0000256" key="2">
    <source>
        <dbReference type="HAMAP-Rule" id="MF_00795"/>
    </source>
</evidence>
<sequence length="249" mass="27040">MKYELEICVPSAEGAMIAQQGGACRVELCAALAIGGITPSIACIERVCSSVELDVYVLIRLREGHFVYTPSEVEEMCRDIRAARRVGADGFVFGALTPQGSYDYDANSRLLEAADGLPCTFHRAFDVAQHPKELLETLIEKGFRRVLTSGCAPTVLQGASLLKELTEQAGQRIGIQCGGGVTPNNIEEIANRTGVRMFHGSFRSTTPSPLLFDRPDIDMGANADGSLYVTSLEKVAKARDLLSHFFHEN</sequence>
<comment type="similarity">
    <text evidence="1 2">Belongs to the CutC family.</text>
</comment>
<dbReference type="PANTHER" id="PTHR12598">
    <property type="entry name" value="COPPER HOMEOSTASIS PROTEIN CUTC"/>
    <property type="match status" value="1"/>
</dbReference>
<dbReference type="SUPFAM" id="SSF110395">
    <property type="entry name" value="CutC-like"/>
    <property type="match status" value="1"/>
</dbReference>
<keyword evidence="4" id="KW-1185">Reference proteome</keyword>
<proteinExistence type="inferred from homology"/>
<dbReference type="HAMAP" id="MF_00795">
    <property type="entry name" value="CutC"/>
    <property type="match status" value="1"/>
</dbReference>
<dbReference type="Pfam" id="PF03932">
    <property type="entry name" value="CutC"/>
    <property type="match status" value="1"/>
</dbReference>
<dbReference type="GO" id="GO:0005737">
    <property type="term" value="C:cytoplasm"/>
    <property type="evidence" value="ECO:0007669"/>
    <property type="project" value="UniProtKB-SubCell"/>
</dbReference>
<dbReference type="InterPro" id="IPR005627">
    <property type="entry name" value="CutC-like"/>
</dbReference>
<comment type="caution">
    <text evidence="3">The sequence shown here is derived from an EMBL/GenBank/DDBJ whole genome shotgun (WGS) entry which is preliminary data.</text>
</comment>
<dbReference type="RefSeq" id="WP_036884813.1">
    <property type="nucleotide sequence ID" value="NZ_JQZW01000013.1"/>
</dbReference>
<dbReference type="Gene3D" id="3.20.20.380">
    <property type="entry name" value="Copper homeostasis (CutC) domain"/>
    <property type="match status" value="1"/>
</dbReference>
<protein>
    <recommendedName>
        <fullName evidence="2">PF03932 family protein CutC</fullName>
    </recommendedName>
</protein>
<name>A0A0A2GAB9_9PORP</name>
<reference evidence="3 4" key="1">
    <citation type="submission" date="2014-08" db="EMBL/GenBank/DDBJ databases">
        <title>Porphyromonas gingivicanis strain:COT-022_OH1391 Genome sequencing.</title>
        <authorList>
            <person name="Wallis C."/>
            <person name="Deusch O."/>
            <person name="O'Flynn C."/>
            <person name="Davis I."/>
            <person name="Jospin G."/>
            <person name="Darling A.E."/>
            <person name="Coil D.A."/>
            <person name="Alexiev A."/>
            <person name="Horsfall A."/>
            <person name="Kirkwood N."/>
            <person name="Harris S."/>
            <person name="Eisen J.A."/>
        </authorList>
    </citation>
    <scope>NUCLEOTIDE SEQUENCE [LARGE SCALE GENOMIC DNA]</scope>
    <source>
        <strain evidence="4">COT-022 OH1391</strain>
    </source>
</reference>
<dbReference type="eggNOG" id="COG3142">
    <property type="taxonomic scope" value="Bacteria"/>
</dbReference>
<comment type="caution">
    <text evidence="2">Once thought to be involved in copper homeostasis, experiments in E.coli have shown this is not the case.</text>
</comment>
<dbReference type="STRING" id="266762.HQ36_07375"/>
<evidence type="ECO:0000313" key="3">
    <source>
        <dbReference type="EMBL" id="KGN97369.1"/>
    </source>
</evidence>
<dbReference type="PANTHER" id="PTHR12598:SF0">
    <property type="entry name" value="COPPER HOMEOSTASIS PROTEIN CUTC HOMOLOG"/>
    <property type="match status" value="1"/>
</dbReference>
<evidence type="ECO:0000256" key="1">
    <source>
        <dbReference type="ARBA" id="ARBA00007768"/>
    </source>
</evidence>
<evidence type="ECO:0000313" key="4">
    <source>
        <dbReference type="Proteomes" id="UP000030134"/>
    </source>
</evidence>
<dbReference type="OrthoDB" id="9815677at2"/>
<dbReference type="Proteomes" id="UP000030134">
    <property type="component" value="Unassembled WGS sequence"/>
</dbReference>